<reference evidence="1" key="1">
    <citation type="submission" date="2014-11" db="EMBL/GenBank/DDBJ databases">
        <authorList>
            <person name="Amaro Gonzalez C."/>
        </authorList>
    </citation>
    <scope>NUCLEOTIDE SEQUENCE</scope>
</reference>
<evidence type="ECO:0000313" key="1">
    <source>
        <dbReference type="EMBL" id="JAH63619.1"/>
    </source>
</evidence>
<protein>
    <submittedName>
        <fullName evidence="1">Uncharacterized protein</fullName>
    </submittedName>
</protein>
<dbReference type="AlphaFoldDB" id="A0A0E9UCL1"/>
<name>A0A0E9UCL1_ANGAN</name>
<organism evidence="1">
    <name type="scientific">Anguilla anguilla</name>
    <name type="common">European freshwater eel</name>
    <name type="synonym">Muraena anguilla</name>
    <dbReference type="NCBI Taxonomy" id="7936"/>
    <lineage>
        <taxon>Eukaryota</taxon>
        <taxon>Metazoa</taxon>
        <taxon>Chordata</taxon>
        <taxon>Craniata</taxon>
        <taxon>Vertebrata</taxon>
        <taxon>Euteleostomi</taxon>
        <taxon>Actinopterygii</taxon>
        <taxon>Neopterygii</taxon>
        <taxon>Teleostei</taxon>
        <taxon>Anguilliformes</taxon>
        <taxon>Anguillidae</taxon>
        <taxon>Anguilla</taxon>
    </lineage>
</organism>
<dbReference type="EMBL" id="GBXM01033914">
    <property type="protein sequence ID" value="JAH74663.1"/>
    <property type="molecule type" value="Transcribed_RNA"/>
</dbReference>
<proteinExistence type="predicted"/>
<accession>A0A0E9UCL1</accession>
<sequence length="53" mass="5410">MVGGGEGTILTQQVVVGIPLVLEGQAAVADVVQVLQPLKVGHSHTTSVQVHVL</sequence>
<reference evidence="1" key="2">
    <citation type="journal article" date="2015" name="Fish Shellfish Immunol.">
        <title>Early steps in the European eel (Anguilla anguilla)-Vibrio vulnificus interaction in the gills: Role of the RtxA13 toxin.</title>
        <authorList>
            <person name="Callol A."/>
            <person name="Pajuelo D."/>
            <person name="Ebbesson L."/>
            <person name="Teles M."/>
            <person name="MacKenzie S."/>
            <person name="Amaro C."/>
        </authorList>
    </citation>
    <scope>NUCLEOTIDE SEQUENCE</scope>
</reference>
<dbReference type="EMBL" id="GBXM01044958">
    <property type="protein sequence ID" value="JAH63619.1"/>
    <property type="molecule type" value="Transcribed_RNA"/>
</dbReference>